<evidence type="ECO:0000313" key="2">
    <source>
        <dbReference type="Proteomes" id="UP000288674"/>
    </source>
</evidence>
<dbReference type="Proteomes" id="UP000288674">
    <property type="component" value="Segment"/>
</dbReference>
<name>A0A3T0II50_9CAUD</name>
<organism evidence="1 2">
    <name type="scientific">Bacillus phage pW4</name>
    <dbReference type="NCBI Taxonomy" id="2500560"/>
    <lineage>
        <taxon>Viruses</taxon>
        <taxon>Duplodnaviria</taxon>
        <taxon>Heunggongvirae</taxon>
        <taxon>Uroviricota</taxon>
        <taxon>Caudoviricetes</taxon>
        <taxon>Sejongvirinae</taxon>
        <taxon>Yihwangvirus</taxon>
        <taxon>Yihwangvirus pW4</taxon>
    </lineage>
</organism>
<gene>
    <name evidence="1" type="ORF">pW4_89</name>
</gene>
<reference evidence="1 2" key="1">
    <citation type="submission" date="2018-12" db="EMBL/GenBank/DDBJ databases">
        <title>Characterization of novel siphovirus infecting Emetic Bacillus cereus.</title>
        <authorList>
            <person name="Hu X."/>
            <person name="Wan X."/>
            <person name="Geng P."/>
            <person name="Yuan Z."/>
        </authorList>
    </citation>
    <scope>NUCLEOTIDE SEQUENCE [LARGE SCALE GENOMIC DNA]</scope>
</reference>
<dbReference type="EMBL" id="MK288022">
    <property type="protein sequence ID" value="AZU99104.1"/>
    <property type="molecule type" value="Genomic_DNA"/>
</dbReference>
<keyword evidence="2" id="KW-1185">Reference proteome</keyword>
<accession>A0A3T0II50</accession>
<evidence type="ECO:0000313" key="1">
    <source>
        <dbReference type="EMBL" id="AZU99104.1"/>
    </source>
</evidence>
<sequence length="272" mass="31111">MNKKITDALTALETAAQLHKDSVSYAQKATEQIQNAVKLIAESTKENNNPSVKFDNNGLVINGNTKVTEVKVMQPKHHLVTDDGLKLFATDDSYRKYIVDLAKEELNNLEDRRVSIEIEHKEDDIIERGHDPLLGNYTRIKFDDVFFVNKKNRMVTCLLKGHKSGFVYSKGVAQCAKSDVFNEHIGKLIAYLRAANEFVPELFTNVPNPEEIHNGDIIRHKNDNHGWEVDNIVTVDDKIRADYHYNTINYTDHLISKRGFAEFKIIDDSNRK</sequence>
<proteinExistence type="predicted"/>
<protein>
    <submittedName>
        <fullName evidence="1">Uncharacterized protein</fullName>
    </submittedName>
</protein>